<evidence type="ECO:0000259" key="3">
    <source>
        <dbReference type="Pfam" id="PF16113"/>
    </source>
</evidence>
<dbReference type="PROSITE" id="PS00166">
    <property type="entry name" value="ENOYL_COA_HYDRATASE"/>
    <property type="match status" value="1"/>
</dbReference>
<feature type="compositionally biased region" description="Polar residues" evidence="2">
    <location>
        <begin position="44"/>
        <end position="53"/>
    </location>
</feature>
<comment type="similarity">
    <text evidence="1">Belongs to the enoyl-CoA hydratase/isomerase family.</text>
</comment>
<organism evidence="4">
    <name type="scientific">Phaeodactylum tricornutum</name>
    <name type="common">Diatom</name>
    <dbReference type="NCBI Taxonomy" id="2850"/>
    <lineage>
        <taxon>Eukaryota</taxon>
        <taxon>Sar</taxon>
        <taxon>Stramenopiles</taxon>
        <taxon>Ochrophyta</taxon>
        <taxon>Bacillariophyta</taxon>
        <taxon>Bacillariophyceae</taxon>
        <taxon>Bacillariophycidae</taxon>
        <taxon>Naviculales</taxon>
        <taxon>Phaeodactylaceae</taxon>
        <taxon>Phaeodactylum</taxon>
    </lineage>
</organism>
<feature type="region of interest" description="Disordered" evidence="2">
    <location>
        <begin position="42"/>
        <end position="68"/>
    </location>
</feature>
<dbReference type="Pfam" id="PF16113">
    <property type="entry name" value="ECH_2"/>
    <property type="match status" value="1"/>
</dbReference>
<feature type="domain" description="Enoyl-CoA hydratase/isomerase" evidence="3">
    <location>
        <begin position="79"/>
        <end position="304"/>
    </location>
</feature>
<dbReference type="GO" id="GO:0016853">
    <property type="term" value="F:isomerase activity"/>
    <property type="evidence" value="ECO:0007669"/>
    <property type="project" value="InterPro"/>
</dbReference>
<dbReference type="InterPro" id="IPR018376">
    <property type="entry name" value="Enoyl-CoA_hyd/isom_CS"/>
</dbReference>
<evidence type="ECO:0000313" key="4">
    <source>
        <dbReference type="EMBL" id="CAG9292524.1"/>
    </source>
</evidence>
<feature type="compositionally biased region" description="Low complexity" evidence="2">
    <location>
        <begin position="54"/>
        <end position="64"/>
    </location>
</feature>
<dbReference type="SUPFAM" id="SSF52096">
    <property type="entry name" value="ClpP/crotonase"/>
    <property type="match status" value="1"/>
</dbReference>
<gene>
    <name evidence="4" type="ORF">PTTT1_LOCUS49086</name>
</gene>
<evidence type="ECO:0000256" key="2">
    <source>
        <dbReference type="SAM" id="MobiDB-lite"/>
    </source>
</evidence>
<dbReference type="PANTHER" id="PTHR43149:SF1">
    <property type="entry name" value="DELTA(3,5)-DELTA(2,4)-DIENOYL-COA ISOMERASE, MITOCHONDRIAL"/>
    <property type="match status" value="1"/>
</dbReference>
<accession>A0A8J9TY42</accession>
<dbReference type="NCBIfam" id="NF005699">
    <property type="entry name" value="PRK07509.1"/>
    <property type="match status" value="1"/>
</dbReference>
<dbReference type="AlphaFoldDB" id="A0A8J9TY42"/>
<feature type="region of interest" description="Disordered" evidence="2">
    <location>
        <begin position="146"/>
        <end position="166"/>
    </location>
</feature>
<dbReference type="Gene3D" id="3.90.226.10">
    <property type="entry name" value="2-enoyl-CoA Hydratase, Chain A, domain 1"/>
    <property type="match status" value="1"/>
</dbReference>
<dbReference type="InterPro" id="IPR045002">
    <property type="entry name" value="Ech1-like"/>
</dbReference>
<protein>
    <recommendedName>
        <fullName evidence="3">Enoyl-CoA hydratase/isomerase domain-containing protein</fullName>
    </recommendedName>
</protein>
<dbReference type="InterPro" id="IPR045004">
    <property type="entry name" value="ECH_dom"/>
</dbReference>
<dbReference type="InterPro" id="IPR029045">
    <property type="entry name" value="ClpP/crotonase-like_dom_sf"/>
</dbReference>
<dbReference type="CDD" id="cd06558">
    <property type="entry name" value="crotonase-like"/>
    <property type="match status" value="1"/>
</dbReference>
<name>A0A8J9TY42_PHATR</name>
<dbReference type="EMBL" id="OU594948">
    <property type="protein sequence ID" value="CAG9292524.1"/>
    <property type="molecule type" value="Genomic_DNA"/>
</dbReference>
<evidence type="ECO:0000256" key="1">
    <source>
        <dbReference type="ARBA" id="ARBA00005254"/>
    </source>
</evidence>
<reference evidence="4" key="1">
    <citation type="submission" date="2022-02" db="EMBL/GenBank/DDBJ databases">
        <authorList>
            <person name="Giguere J D."/>
        </authorList>
    </citation>
    <scope>NUCLEOTIDE SEQUENCE</scope>
    <source>
        <strain evidence="4">CCAP 1055/1</strain>
    </source>
</reference>
<dbReference type="PANTHER" id="PTHR43149">
    <property type="entry name" value="ENOYL-COA HYDRATASE"/>
    <property type="match status" value="1"/>
</dbReference>
<dbReference type="Proteomes" id="UP000836788">
    <property type="component" value="Chromosome 7"/>
</dbReference>
<proteinExistence type="inferred from homology"/>
<sequence length="356" mass="39046">MKRALIGWSRHCGSSVADAGVPRHRLERELVLPRSFRTRFYASTGETSTTPNASKSSSTETSPSDESRVLVDVDHQGVARVCLNRPTKLNALDMPMFDAVADTALSLQKDRAIRAVILSGSGRAFSAGLDVASVLSTNPLKNSERLLTRDDVDDNNNDNKNNYSNERRSIANLAQRVSMAWRDIPAPVVACLHGECFGGGLQIALGADVRLATPDCRLAIMEAKWGLIPDMGASVLLRELVRIDVAKELTMTGRIVDGNEAAALGLVTRVVDDPLEQAETLVQAFLQRSPDSLAATKQLYHQTWVAPEEYSLKVETALQRKLLVSWNQMAAAGRSFGWKVPYFQRKDGTLDTEKKL</sequence>